<protein>
    <submittedName>
        <fullName evidence="1">Uncharacterized protein</fullName>
    </submittedName>
</protein>
<name>A0A8S0QYR6_OLEEU</name>
<evidence type="ECO:0000313" key="2">
    <source>
        <dbReference type="Proteomes" id="UP000594638"/>
    </source>
</evidence>
<organism evidence="1 2">
    <name type="scientific">Olea europaea subsp. europaea</name>
    <dbReference type="NCBI Taxonomy" id="158383"/>
    <lineage>
        <taxon>Eukaryota</taxon>
        <taxon>Viridiplantae</taxon>
        <taxon>Streptophyta</taxon>
        <taxon>Embryophyta</taxon>
        <taxon>Tracheophyta</taxon>
        <taxon>Spermatophyta</taxon>
        <taxon>Magnoliopsida</taxon>
        <taxon>eudicotyledons</taxon>
        <taxon>Gunneridae</taxon>
        <taxon>Pentapetalae</taxon>
        <taxon>asterids</taxon>
        <taxon>lamiids</taxon>
        <taxon>Lamiales</taxon>
        <taxon>Oleaceae</taxon>
        <taxon>Oleeae</taxon>
        <taxon>Olea</taxon>
    </lineage>
</organism>
<keyword evidence="2" id="KW-1185">Reference proteome</keyword>
<reference evidence="1 2" key="1">
    <citation type="submission" date="2019-12" db="EMBL/GenBank/DDBJ databases">
        <authorList>
            <person name="Alioto T."/>
            <person name="Alioto T."/>
            <person name="Gomez Garrido J."/>
        </authorList>
    </citation>
    <scope>NUCLEOTIDE SEQUENCE [LARGE SCALE GENOMIC DNA]</scope>
</reference>
<sequence length="59" mass="6145">VTHGGTGCAWLGGVEWWWSALEMVADSGGNMAKTVTGSAVLGRDWGCFGQLRGQVMTTG</sequence>
<evidence type="ECO:0000313" key="1">
    <source>
        <dbReference type="EMBL" id="CAA2971471.1"/>
    </source>
</evidence>
<comment type="caution">
    <text evidence="1">The sequence shown here is derived from an EMBL/GenBank/DDBJ whole genome shotgun (WGS) entry which is preliminary data.</text>
</comment>
<dbReference type="Gramene" id="OE9A100349T1">
    <property type="protein sequence ID" value="OE9A100349C1"/>
    <property type="gene ID" value="OE9A100349"/>
</dbReference>
<accession>A0A8S0QYR6</accession>
<dbReference type="Proteomes" id="UP000594638">
    <property type="component" value="Unassembled WGS sequence"/>
</dbReference>
<dbReference type="EMBL" id="CACTIH010002014">
    <property type="protein sequence ID" value="CAA2971471.1"/>
    <property type="molecule type" value="Genomic_DNA"/>
</dbReference>
<feature type="non-terminal residue" evidence="1">
    <location>
        <position position="1"/>
    </location>
</feature>
<proteinExistence type="predicted"/>
<dbReference type="AlphaFoldDB" id="A0A8S0QYR6"/>
<gene>
    <name evidence="1" type="ORF">OLEA9_A100349</name>
</gene>